<evidence type="ECO:0000256" key="3">
    <source>
        <dbReference type="ARBA" id="ARBA00022741"/>
    </source>
</evidence>
<keyword evidence="4" id="KW-0378">Hydrolase</keyword>
<dbReference type="PANTHER" id="PTHR47959:SF15">
    <property type="entry name" value="RNA HELICASE"/>
    <property type="match status" value="1"/>
</dbReference>
<dbReference type="AlphaFoldDB" id="A0A0L0G317"/>
<evidence type="ECO:0000256" key="8">
    <source>
        <dbReference type="ARBA" id="ARBA00023242"/>
    </source>
</evidence>
<comment type="similarity">
    <text evidence="9">Belongs to the DEAD box helicase family. DDX52/ROK1 subfamily.</text>
</comment>
<dbReference type="EC" id="3.6.4.13" evidence="2"/>
<dbReference type="Proteomes" id="UP000054560">
    <property type="component" value="Unassembled WGS sequence"/>
</dbReference>
<dbReference type="InterPro" id="IPR001650">
    <property type="entry name" value="Helicase_C-like"/>
</dbReference>
<dbReference type="InterPro" id="IPR050079">
    <property type="entry name" value="DEAD_box_RNA_helicase"/>
</dbReference>
<evidence type="ECO:0000259" key="12">
    <source>
        <dbReference type="PROSITE" id="PS51192"/>
    </source>
</evidence>
<evidence type="ECO:0000256" key="10">
    <source>
        <dbReference type="ARBA" id="ARBA00047984"/>
    </source>
</evidence>
<name>A0A0L0G317_9EUKA</name>
<dbReference type="eggNOG" id="KOG0344">
    <property type="taxonomic scope" value="Eukaryota"/>
</dbReference>
<keyword evidence="7" id="KW-0694">RNA-binding</keyword>
<keyword evidence="3" id="KW-0547">Nucleotide-binding</keyword>
<dbReference type="GO" id="GO:0003723">
    <property type="term" value="F:RNA binding"/>
    <property type="evidence" value="ECO:0007669"/>
    <property type="project" value="UniProtKB-KW"/>
</dbReference>
<dbReference type="PROSITE" id="PS51194">
    <property type="entry name" value="HELICASE_CTER"/>
    <property type="match status" value="1"/>
</dbReference>
<evidence type="ECO:0000256" key="2">
    <source>
        <dbReference type="ARBA" id="ARBA00012552"/>
    </source>
</evidence>
<evidence type="ECO:0000256" key="4">
    <source>
        <dbReference type="ARBA" id="ARBA00022801"/>
    </source>
</evidence>
<keyword evidence="5" id="KW-0347">Helicase</keyword>
<feature type="domain" description="Helicase ATP-binding" evidence="12">
    <location>
        <begin position="194"/>
        <end position="367"/>
    </location>
</feature>
<reference evidence="14 15" key="1">
    <citation type="submission" date="2011-02" db="EMBL/GenBank/DDBJ databases">
        <title>The Genome Sequence of Sphaeroforma arctica JP610.</title>
        <authorList>
            <consortium name="The Broad Institute Genome Sequencing Platform"/>
            <person name="Russ C."/>
            <person name="Cuomo C."/>
            <person name="Young S.K."/>
            <person name="Zeng Q."/>
            <person name="Gargeya S."/>
            <person name="Alvarado L."/>
            <person name="Berlin A."/>
            <person name="Chapman S.B."/>
            <person name="Chen Z."/>
            <person name="Freedman E."/>
            <person name="Gellesch M."/>
            <person name="Goldberg J."/>
            <person name="Griggs A."/>
            <person name="Gujja S."/>
            <person name="Heilman E."/>
            <person name="Heiman D."/>
            <person name="Howarth C."/>
            <person name="Mehta T."/>
            <person name="Neiman D."/>
            <person name="Pearson M."/>
            <person name="Roberts A."/>
            <person name="Saif S."/>
            <person name="Shea T."/>
            <person name="Shenoy N."/>
            <person name="Sisk P."/>
            <person name="Stolte C."/>
            <person name="Sykes S."/>
            <person name="White J."/>
            <person name="Yandava C."/>
            <person name="Burger G."/>
            <person name="Gray M.W."/>
            <person name="Holland P.W.H."/>
            <person name="King N."/>
            <person name="Lang F.B.F."/>
            <person name="Roger A.J."/>
            <person name="Ruiz-Trillo I."/>
            <person name="Haas B."/>
            <person name="Nusbaum C."/>
            <person name="Birren B."/>
        </authorList>
    </citation>
    <scope>NUCLEOTIDE SEQUENCE [LARGE SCALE GENOMIC DNA]</scope>
    <source>
        <strain evidence="14 15">JP610</strain>
    </source>
</reference>
<comment type="subcellular location">
    <subcellularLocation>
        <location evidence="1">Nucleus</location>
        <location evidence="1">Nucleolus</location>
    </subcellularLocation>
</comment>
<evidence type="ECO:0000256" key="5">
    <source>
        <dbReference type="ARBA" id="ARBA00022806"/>
    </source>
</evidence>
<dbReference type="SMART" id="SM00490">
    <property type="entry name" value="HELICc"/>
    <property type="match status" value="1"/>
</dbReference>
<dbReference type="Pfam" id="PF00271">
    <property type="entry name" value="Helicase_C"/>
    <property type="match status" value="1"/>
</dbReference>
<accession>A0A0L0G317</accession>
<comment type="catalytic activity">
    <reaction evidence="10">
        <text>ATP + H2O = ADP + phosphate + H(+)</text>
        <dbReference type="Rhea" id="RHEA:13065"/>
        <dbReference type="ChEBI" id="CHEBI:15377"/>
        <dbReference type="ChEBI" id="CHEBI:15378"/>
        <dbReference type="ChEBI" id="CHEBI:30616"/>
        <dbReference type="ChEBI" id="CHEBI:43474"/>
        <dbReference type="ChEBI" id="CHEBI:456216"/>
        <dbReference type="EC" id="3.6.4.13"/>
    </reaction>
</comment>
<dbReference type="SUPFAM" id="SSF52540">
    <property type="entry name" value="P-loop containing nucleoside triphosphate hydrolases"/>
    <property type="match status" value="1"/>
</dbReference>
<dbReference type="SMART" id="SM00487">
    <property type="entry name" value="DEXDc"/>
    <property type="match status" value="1"/>
</dbReference>
<gene>
    <name evidence="14" type="ORF">SARC_04507</name>
</gene>
<evidence type="ECO:0000256" key="7">
    <source>
        <dbReference type="ARBA" id="ARBA00022884"/>
    </source>
</evidence>
<proteinExistence type="inferred from homology"/>
<dbReference type="Gene3D" id="3.40.50.300">
    <property type="entry name" value="P-loop containing nucleotide triphosphate hydrolases"/>
    <property type="match status" value="2"/>
</dbReference>
<sequence>MQDSGTAFNALRLGAHFAKTKEAQRFDANIKATRSSSEKQDATANVVTAKTLPSALDFFGTAEKVTETIATKDVAEVLDSSEGSREKKKVKKAKKEKSEKKSKKRDKKDKKDKKRKRRDSTDNAEADPAKMTKEESLARLRKEYKINVSGSSDVPVPFRTFSSLTDVYKLNPAVQRNLVTCGYSVPTPIQMQAIPTMMEGRDLLACAPTGSGKTMAFLVPLLHALKSPGNVGFRGIVLCPTKELGRQIYNECERLAKGLRLKIHYLTKATASANSFGPQTNQKFDLLVSTPMRLVGMIQNSTIRLNSVEWLVMDEADKLWEMGFLEQVDEIIAACGSSKLKLALFSATLPAKVEEMARTILRNPVKLRIGPTNAATELIDQQLLFVGREDGKLLAIRQLIQQGLQPPCLVFVQSVERAKELFRELIYDGINVDVIHAERTQLQRENVIKKFRLGEIWVLIATNILGRGIDFKGVNLVVNYDFPQSTADYIHRIGRTGRAGRQGKAVTFFTNDDRPMLRTIGNVMLESGCEVPDWVMEIPKANKNQLRQLRAFPIKRKGITSMSAYDKEKTRNKRDAISHSKAVKKQKT</sequence>
<dbReference type="CDD" id="cd18787">
    <property type="entry name" value="SF2_C_DEAD"/>
    <property type="match status" value="1"/>
</dbReference>
<feature type="region of interest" description="Disordered" evidence="11">
    <location>
        <begin position="76"/>
        <end position="136"/>
    </location>
</feature>
<dbReference type="OrthoDB" id="360161at2759"/>
<dbReference type="GeneID" id="25905011"/>
<dbReference type="STRING" id="667725.A0A0L0G317"/>
<evidence type="ECO:0000256" key="9">
    <source>
        <dbReference type="ARBA" id="ARBA00024355"/>
    </source>
</evidence>
<feature type="region of interest" description="Disordered" evidence="11">
    <location>
        <begin position="563"/>
        <end position="588"/>
    </location>
</feature>
<feature type="domain" description="Helicase C-terminal" evidence="13">
    <location>
        <begin position="378"/>
        <end position="539"/>
    </location>
</feature>
<feature type="compositionally biased region" description="Basic and acidic residues" evidence="11">
    <location>
        <begin position="127"/>
        <end position="136"/>
    </location>
</feature>
<feature type="compositionally biased region" description="Basic residues" evidence="11">
    <location>
        <begin position="86"/>
        <end position="118"/>
    </location>
</feature>
<dbReference type="GO" id="GO:0005524">
    <property type="term" value="F:ATP binding"/>
    <property type="evidence" value="ECO:0007669"/>
    <property type="project" value="UniProtKB-KW"/>
</dbReference>
<dbReference type="FunFam" id="3.40.50.300:FF:000759">
    <property type="entry name" value="probable ATP-dependent RNA helicase DDX52"/>
    <property type="match status" value="1"/>
</dbReference>
<evidence type="ECO:0000313" key="15">
    <source>
        <dbReference type="Proteomes" id="UP000054560"/>
    </source>
</evidence>
<dbReference type="GO" id="GO:0030490">
    <property type="term" value="P:maturation of SSU-rRNA"/>
    <property type="evidence" value="ECO:0007669"/>
    <property type="project" value="InterPro"/>
</dbReference>
<dbReference type="Pfam" id="PF00270">
    <property type="entry name" value="DEAD"/>
    <property type="match status" value="1"/>
</dbReference>
<evidence type="ECO:0000256" key="11">
    <source>
        <dbReference type="SAM" id="MobiDB-lite"/>
    </source>
</evidence>
<dbReference type="GO" id="GO:0005829">
    <property type="term" value="C:cytosol"/>
    <property type="evidence" value="ECO:0007669"/>
    <property type="project" value="TreeGrafter"/>
</dbReference>
<keyword evidence="6" id="KW-0067">ATP-binding</keyword>
<dbReference type="InterPro" id="IPR011545">
    <property type="entry name" value="DEAD/DEAH_box_helicase_dom"/>
</dbReference>
<dbReference type="EMBL" id="KQ241852">
    <property type="protein sequence ID" value="KNC83226.1"/>
    <property type="molecule type" value="Genomic_DNA"/>
</dbReference>
<dbReference type="PROSITE" id="PS51192">
    <property type="entry name" value="HELICASE_ATP_BIND_1"/>
    <property type="match status" value="1"/>
</dbReference>
<evidence type="ECO:0000256" key="6">
    <source>
        <dbReference type="ARBA" id="ARBA00022840"/>
    </source>
</evidence>
<evidence type="ECO:0000313" key="14">
    <source>
        <dbReference type="EMBL" id="KNC83226.1"/>
    </source>
</evidence>
<dbReference type="InterPro" id="IPR027417">
    <property type="entry name" value="P-loop_NTPase"/>
</dbReference>
<keyword evidence="8" id="KW-0539">Nucleus</keyword>
<dbReference type="PANTHER" id="PTHR47959">
    <property type="entry name" value="ATP-DEPENDENT RNA HELICASE RHLE-RELATED"/>
    <property type="match status" value="1"/>
</dbReference>
<dbReference type="InterPro" id="IPR044764">
    <property type="entry name" value="DDX52/Rok1_DEADc"/>
</dbReference>
<protein>
    <recommendedName>
        <fullName evidence="2">RNA helicase</fullName>
        <ecNumber evidence="2">3.6.4.13</ecNumber>
    </recommendedName>
</protein>
<evidence type="ECO:0000256" key="1">
    <source>
        <dbReference type="ARBA" id="ARBA00004604"/>
    </source>
</evidence>
<organism evidence="14 15">
    <name type="scientific">Sphaeroforma arctica JP610</name>
    <dbReference type="NCBI Taxonomy" id="667725"/>
    <lineage>
        <taxon>Eukaryota</taxon>
        <taxon>Ichthyosporea</taxon>
        <taxon>Ichthyophonida</taxon>
        <taxon>Sphaeroforma</taxon>
    </lineage>
</organism>
<dbReference type="GO" id="GO:0005730">
    <property type="term" value="C:nucleolus"/>
    <property type="evidence" value="ECO:0007669"/>
    <property type="project" value="UniProtKB-SubCell"/>
</dbReference>
<dbReference type="GO" id="GO:0003724">
    <property type="term" value="F:RNA helicase activity"/>
    <property type="evidence" value="ECO:0007669"/>
    <property type="project" value="UniProtKB-EC"/>
</dbReference>
<evidence type="ECO:0000259" key="13">
    <source>
        <dbReference type="PROSITE" id="PS51194"/>
    </source>
</evidence>
<dbReference type="GO" id="GO:0016787">
    <property type="term" value="F:hydrolase activity"/>
    <property type="evidence" value="ECO:0007669"/>
    <property type="project" value="UniProtKB-KW"/>
</dbReference>
<keyword evidence="15" id="KW-1185">Reference proteome</keyword>
<dbReference type="RefSeq" id="XP_014157128.1">
    <property type="nucleotide sequence ID" value="XM_014301653.1"/>
</dbReference>
<dbReference type="InterPro" id="IPR014001">
    <property type="entry name" value="Helicase_ATP-bd"/>
</dbReference>
<dbReference type="CDD" id="cd17957">
    <property type="entry name" value="DEADc_DDX52"/>
    <property type="match status" value="1"/>
</dbReference>
<feature type="compositionally biased region" description="Basic and acidic residues" evidence="11">
    <location>
        <begin position="565"/>
        <end position="578"/>
    </location>
</feature>